<dbReference type="OrthoDB" id="4115389at2759"/>
<feature type="domain" description="Tri-helical" evidence="3">
    <location>
        <begin position="357"/>
        <end position="442"/>
    </location>
</feature>
<protein>
    <submittedName>
        <fullName evidence="5">Uncharacterized protein</fullName>
    </submittedName>
</protein>
<accession>A0A6A5YKF5</accession>
<evidence type="ECO:0000313" key="6">
    <source>
        <dbReference type="Proteomes" id="UP000799770"/>
    </source>
</evidence>
<feature type="compositionally biased region" description="Acidic residues" evidence="1">
    <location>
        <begin position="161"/>
        <end position="174"/>
    </location>
</feature>
<dbReference type="PANTHER" id="PTHR38788:SF5">
    <property type="entry name" value="CLR5 DOMAIN-CONTAINING PROTEIN"/>
    <property type="match status" value="1"/>
</dbReference>
<evidence type="ECO:0000259" key="3">
    <source>
        <dbReference type="Pfam" id="PF24465"/>
    </source>
</evidence>
<feature type="region of interest" description="Disordered" evidence="1">
    <location>
        <begin position="214"/>
        <end position="251"/>
    </location>
</feature>
<feature type="region of interest" description="Disordered" evidence="1">
    <location>
        <begin position="440"/>
        <end position="504"/>
    </location>
</feature>
<dbReference type="InterPro" id="IPR025676">
    <property type="entry name" value="Clr5_dom"/>
</dbReference>
<dbReference type="EMBL" id="ML977353">
    <property type="protein sequence ID" value="KAF2107555.1"/>
    <property type="molecule type" value="Genomic_DNA"/>
</dbReference>
<organism evidence="5 6">
    <name type="scientific">Lophiotrema nucula</name>
    <dbReference type="NCBI Taxonomy" id="690887"/>
    <lineage>
        <taxon>Eukaryota</taxon>
        <taxon>Fungi</taxon>
        <taxon>Dikarya</taxon>
        <taxon>Ascomycota</taxon>
        <taxon>Pezizomycotina</taxon>
        <taxon>Dothideomycetes</taxon>
        <taxon>Pleosporomycetidae</taxon>
        <taxon>Pleosporales</taxon>
        <taxon>Lophiotremataceae</taxon>
        <taxon>Lophiotrema</taxon>
    </lineage>
</organism>
<feature type="domain" description="Tri-helical" evidence="3">
    <location>
        <begin position="256"/>
        <end position="348"/>
    </location>
</feature>
<feature type="domain" description="Clr5" evidence="2">
    <location>
        <begin position="1"/>
        <end position="52"/>
    </location>
</feature>
<reference evidence="5" key="1">
    <citation type="journal article" date="2020" name="Stud. Mycol.">
        <title>101 Dothideomycetes genomes: a test case for predicting lifestyles and emergence of pathogens.</title>
        <authorList>
            <person name="Haridas S."/>
            <person name="Albert R."/>
            <person name="Binder M."/>
            <person name="Bloem J."/>
            <person name="Labutti K."/>
            <person name="Salamov A."/>
            <person name="Andreopoulos B."/>
            <person name="Baker S."/>
            <person name="Barry K."/>
            <person name="Bills G."/>
            <person name="Bluhm B."/>
            <person name="Cannon C."/>
            <person name="Castanera R."/>
            <person name="Culley D."/>
            <person name="Daum C."/>
            <person name="Ezra D."/>
            <person name="Gonzalez J."/>
            <person name="Henrissat B."/>
            <person name="Kuo A."/>
            <person name="Liang C."/>
            <person name="Lipzen A."/>
            <person name="Lutzoni F."/>
            <person name="Magnuson J."/>
            <person name="Mondo S."/>
            <person name="Nolan M."/>
            <person name="Ohm R."/>
            <person name="Pangilinan J."/>
            <person name="Park H.-J."/>
            <person name="Ramirez L."/>
            <person name="Alfaro M."/>
            <person name="Sun H."/>
            <person name="Tritt A."/>
            <person name="Yoshinaga Y."/>
            <person name="Zwiers L.-H."/>
            <person name="Turgeon B."/>
            <person name="Goodwin S."/>
            <person name="Spatafora J."/>
            <person name="Crous P."/>
            <person name="Grigoriev I."/>
        </authorList>
    </citation>
    <scope>NUCLEOTIDE SEQUENCE</scope>
    <source>
        <strain evidence="5">CBS 627.86</strain>
    </source>
</reference>
<dbReference type="Pfam" id="PF24962">
    <property type="entry name" value="DUF7767"/>
    <property type="match status" value="1"/>
</dbReference>
<feature type="domain" description="DUF7767" evidence="4">
    <location>
        <begin position="560"/>
        <end position="656"/>
    </location>
</feature>
<evidence type="ECO:0000259" key="2">
    <source>
        <dbReference type="Pfam" id="PF14420"/>
    </source>
</evidence>
<gene>
    <name evidence="5" type="ORF">BDV96DRAFT_505867</name>
</gene>
<feature type="compositionally biased region" description="Basic residues" evidence="1">
    <location>
        <begin position="222"/>
        <end position="231"/>
    </location>
</feature>
<dbReference type="Pfam" id="PF24465">
    <property type="entry name" value="Tri-helical"/>
    <property type="match status" value="2"/>
</dbReference>
<dbReference type="Proteomes" id="UP000799770">
    <property type="component" value="Unassembled WGS sequence"/>
</dbReference>
<name>A0A6A5YKF5_9PLEO</name>
<dbReference type="PANTHER" id="PTHR38788">
    <property type="entry name" value="CLR5 DOMAIN-CONTAINING PROTEIN"/>
    <property type="match status" value="1"/>
</dbReference>
<proteinExistence type="predicted"/>
<evidence type="ECO:0000256" key="1">
    <source>
        <dbReference type="SAM" id="MobiDB-lite"/>
    </source>
</evidence>
<feature type="compositionally biased region" description="Basic residues" evidence="1">
    <location>
        <begin position="132"/>
        <end position="141"/>
    </location>
</feature>
<keyword evidence="6" id="KW-1185">Reference proteome</keyword>
<dbReference type="InterPro" id="IPR057940">
    <property type="entry name" value="Tri-helical_dom"/>
</dbReference>
<dbReference type="AlphaFoldDB" id="A0A6A5YKF5"/>
<dbReference type="Pfam" id="PF14420">
    <property type="entry name" value="Clr5"/>
    <property type="match status" value="1"/>
</dbReference>
<sequence length="664" mass="74625">MVYNWDGKHDECYRLYVTEKKSLDEVIKYWEALGFTPSKRAFQTQFKRWNFPTKQNPAHKNPELVARVKELWEKNVQHKDMVEVLHDEGFQISDRELLRLRLRFGWLLRESTAKEGVDKRGAGEGAGDGGPRKKNKTKKAKAVPGRGLIHQLANSILQESSSEDDEDEEEEHEQEDGVHTTDRLDVEQLEELEGPVPTDPVDLSRREARLQQLQAESDEKWRTRKRRRRTRGWGGLSADAPGEPPRYPSETTLDESKAYLGLDNEQYHRVRTYFAALCNANNVVKKTIAGPQTWLQVKEQLVRENAHLAEVFRRDPEAAQQIQMTTTNNMKALSLDVICMDVTKRLRTTNRMGVTEAKNVLGLNPDETRQIRSAFATKVKAAGFLNKTEAGQDQWDQLKVQWVNDSELLTKVFSGGEADPQYAEKIKALEITARDVLKRIRNENSKKEGGQKQGNRGPGPGPAAPRSLQSRPSATQAETETHTQTRALPSNANTTLPPLNNPYLPSSVSTDLQIDPTLLLAASDIIADASASNMYQHPSIQHQPPTQQSSYALAPRFIHSLPQPIYFRLHPHSQSSLPNKTVWLSIMQTGTVAEIRNLTIREHPGTTVLRFEGLVSHKMHGGGEREITVEIGDEEELGAYMEHVAGGKATFVVLLGLGSTGWSA</sequence>
<evidence type="ECO:0000313" key="5">
    <source>
        <dbReference type="EMBL" id="KAF2107555.1"/>
    </source>
</evidence>
<feature type="compositionally biased region" description="Basic and acidic residues" evidence="1">
    <location>
        <begin position="440"/>
        <end position="450"/>
    </location>
</feature>
<evidence type="ECO:0000259" key="4">
    <source>
        <dbReference type="Pfam" id="PF24962"/>
    </source>
</evidence>
<feature type="compositionally biased region" description="Low complexity" evidence="1">
    <location>
        <begin position="474"/>
        <end position="504"/>
    </location>
</feature>
<dbReference type="InterPro" id="IPR056669">
    <property type="entry name" value="DUF7767"/>
</dbReference>
<feature type="region of interest" description="Disordered" evidence="1">
    <location>
        <begin position="115"/>
        <end position="182"/>
    </location>
</feature>